<protein>
    <submittedName>
        <fullName evidence="2">TIGR03086 family protein</fullName>
    </submittedName>
</protein>
<gene>
    <name evidence="2" type="ORF">KDL28_10120</name>
</gene>
<dbReference type="NCBIfam" id="TIGR03086">
    <property type="entry name" value="TIGR03086 family metal-binding protein"/>
    <property type="match status" value="1"/>
</dbReference>
<name>A0ABT0ZXD5_9PSEU</name>
<sequence>MDGVDRYRRALRSFGELVRAVPADGWARPSPCPGWSAADVVEHVAGAQRTLLSLLGADPGRDGPSGPRERWLDVEARVLAALDDPSVAGRRHATPLGEVSGVELADMSVVEPLVHRWDLARAVGADDAVDEELAAGCLAIARRFAAVLRGPGMYGPELAAPADASAGPALLAYLGRRP</sequence>
<organism evidence="2 3">
    <name type="scientific">Pseudonocardia humida</name>
    <dbReference type="NCBI Taxonomy" id="2800819"/>
    <lineage>
        <taxon>Bacteria</taxon>
        <taxon>Bacillati</taxon>
        <taxon>Actinomycetota</taxon>
        <taxon>Actinomycetes</taxon>
        <taxon>Pseudonocardiales</taxon>
        <taxon>Pseudonocardiaceae</taxon>
        <taxon>Pseudonocardia</taxon>
    </lineage>
</organism>
<dbReference type="Gene3D" id="1.20.120.450">
    <property type="entry name" value="dinb family like domain"/>
    <property type="match status" value="1"/>
</dbReference>
<dbReference type="RefSeq" id="WP_252437208.1">
    <property type="nucleotide sequence ID" value="NZ_JAGSOV010000021.1"/>
</dbReference>
<dbReference type="InterPro" id="IPR034660">
    <property type="entry name" value="DinB/YfiT-like"/>
</dbReference>
<accession>A0ABT0ZXD5</accession>
<comment type="caution">
    <text evidence="2">The sequence shown here is derived from an EMBL/GenBank/DDBJ whole genome shotgun (WGS) entry which is preliminary data.</text>
</comment>
<dbReference type="InterPro" id="IPR017517">
    <property type="entry name" value="Maleyloyr_isom"/>
</dbReference>
<dbReference type="SUPFAM" id="SSF109854">
    <property type="entry name" value="DinB/YfiT-like putative metalloenzymes"/>
    <property type="match status" value="1"/>
</dbReference>
<evidence type="ECO:0000313" key="3">
    <source>
        <dbReference type="Proteomes" id="UP001165283"/>
    </source>
</evidence>
<dbReference type="InterPro" id="IPR024344">
    <property type="entry name" value="MDMPI_metal-binding"/>
</dbReference>
<dbReference type="Proteomes" id="UP001165283">
    <property type="component" value="Unassembled WGS sequence"/>
</dbReference>
<dbReference type="EMBL" id="JAGSOV010000021">
    <property type="protein sequence ID" value="MCO1655407.1"/>
    <property type="molecule type" value="Genomic_DNA"/>
</dbReference>
<dbReference type="Pfam" id="PF11716">
    <property type="entry name" value="MDMPI_N"/>
    <property type="match status" value="1"/>
</dbReference>
<feature type="domain" description="Mycothiol-dependent maleylpyruvate isomerase metal-binding" evidence="1">
    <location>
        <begin position="8"/>
        <end position="120"/>
    </location>
</feature>
<evidence type="ECO:0000259" key="1">
    <source>
        <dbReference type="Pfam" id="PF11716"/>
    </source>
</evidence>
<dbReference type="InterPro" id="IPR017520">
    <property type="entry name" value="CHP03086"/>
</dbReference>
<reference evidence="2" key="1">
    <citation type="submission" date="2021-04" db="EMBL/GenBank/DDBJ databases">
        <title>Pseudonocardia sp. nov., isolated from sandy soil of mangrove forest.</title>
        <authorList>
            <person name="Zan Z."/>
            <person name="Huang R."/>
            <person name="Liu W."/>
        </authorList>
    </citation>
    <scope>NUCLEOTIDE SEQUENCE</scope>
    <source>
        <strain evidence="2">S2-4</strain>
    </source>
</reference>
<proteinExistence type="predicted"/>
<evidence type="ECO:0000313" key="2">
    <source>
        <dbReference type="EMBL" id="MCO1655407.1"/>
    </source>
</evidence>
<keyword evidence="3" id="KW-1185">Reference proteome</keyword>
<dbReference type="NCBIfam" id="TIGR03083">
    <property type="entry name" value="maleylpyruvate isomerase family mycothiol-dependent enzyme"/>
    <property type="match status" value="1"/>
</dbReference>